<accession>A0A934J9G3</accession>
<dbReference type="AlphaFoldDB" id="A0A934J9G3"/>
<dbReference type="RefSeq" id="WP_199020339.1">
    <property type="nucleotide sequence ID" value="NZ_JAELUP010000097.1"/>
</dbReference>
<dbReference type="InterPro" id="IPR024301">
    <property type="entry name" value="Amidase_6"/>
</dbReference>
<evidence type="ECO:0000313" key="2">
    <source>
        <dbReference type="EMBL" id="MBJ6362795.1"/>
    </source>
</evidence>
<evidence type="ECO:0000259" key="1">
    <source>
        <dbReference type="Pfam" id="PF12671"/>
    </source>
</evidence>
<reference evidence="2" key="1">
    <citation type="submission" date="2020-12" db="EMBL/GenBank/DDBJ databases">
        <authorList>
            <person name="Huq M.A."/>
        </authorList>
    </citation>
    <scope>NUCLEOTIDE SEQUENCE</scope>
    <source>
        <strain evidence="2">MAHUQ-46</strain>
    </source>
</reference>
<gene>
    <name evidence="2" type="ORF">JFN88_16380</name>
</gene>
<keyword evidence="3" id="KW-1185">Reference proteome</keyword>
<protein>
    <submittedName>
        <fullName evidence="2">Amidase domain-containing protein</fullName>
    </submittedName>
</protein>
<name>A0A934J9G3_9BACL</name>
<feature type="domain" description="Putative amidase" evidence="1">
    <location>
        <begin position="185"/>
        <end position="341"/>
    </location>
</feature>
<dbReference type="PANTHER" id="PTHR40032:SF1">
    <property type="entry name" value="EXPORTED PROTEIN"/>
    <property type="match status" value="1"/>
</dbReference>
<organism evidence="2 3">
    <name type="scientific">Paenibacillus roseus</name>
    <dbReference type="NCBI Taxonomy" id="2798579"/>
    <lineage>
        <taxon>Bacteria</taxon>
        <taxon>Bacillati</taxon>
        <taxon>Bacillota</taxon>
        <taxon>Bacilli</taxon>
        <taxon>Bacillales</taxon>
        <taxon>Paenibacillaceae</taxon>
        <taxon>Paenibacillus</taxon>
    </lineage>
</organism>
<comment type="caution">
    <text evidence="2">The sequence shown here is derived from an EMBL/GenBank/DDBJ whole genome shotgun (WGS) entry which is preliminary data.</text>
</comment>
<proteinExistence type="predicted"/>
<evidence type="ECO:0000313" key="3">
    <source>
        <dbReference type="Proteomes" id="UP000640274"/>
    </source>
</evidence>
<sequence>MAHSPRVKRSPQQLSGWKATINEYVRLLNQAEIEHAGLPLKEAAADQEHLQRLDKRLARTADRDRQRLAASVKHEARASLIRVQEFGNEASMLLRCEHTRTLNQQGSVYVEERRDYERIWLQHDGSRWQITRIEPVVAERRPRFGGAGLSLRQDEPFFPAKAPGLPYLNHNLLRNFSHESARGLYHRDLAVAYADRWWDTANPEYEEFEVNCTNYISQCLFAGRVPMDYTGRRGTGWWYKGRDNGNEWWSYSWAVSNALQSFLAGRRTTGLRAIAVNAPDQLKLGDVIVYDWNGDGRFQHSTIVTAFDVDGMPLVNANTVSSRHRYWDYRDSYAWTEQTQYRFFHIADEL</sequence>
<dbReference type="EMBL" id="JAELUP010000097">
    <property type="protein sequence ID" value="MBJ6362795.1"/>
    <property type="molecule type" value="Genomic_DNA"/>
</dbReference>
<dbReference type="PANTHER" id="PTHR40032">
    <property type="entry name" value="EXPORTED PROTEIN-RELATED"/>
    <property type="match status" value="1"/>
</dbReference>
<dbReference type="Pfam" id="PF12671">
    <property type="entry name" value="Amidase_6"/>
    <property type="match status" value="1"/>
</dbReference>
<dbReference type="Proteomes" id="UP000640274">
    <property type="component" value="Unassembled WGS sequence"/>
</dbReference>